<protein>
    <submittedName>
        <fullName evidence="1">DUF2577 domain-containing protein</fullName>
    </submittedName>
</protein>
<proteinExistence type="predicted"/>
<organism evidence="1 2">
    <name type="scientific">Paenibacillus chondroitinus</name>
    <dbReference type="NCBI Taxonomy" id="59842"/>
    <lineage>
        <taxon>Bacteria</taxon>
        <taxon>Bacillati</taxon>
        <taxon>Bacillota</taxon>
        <taxon>Bacilli</taxon>
        <taxon>Bacillales</taxon>
        <taxon>Paenibacillaceae</taxon>
        <taxon>Paenibacillus</taxon>
    </lineage>
</organism>
<gene>
    <name evidence="1" type="ORF">P5G65_04910</name>
</gene>
<keyword evidence="2" id="KW-1185">Reference proteome</keyword>
<sequence>MKNIGLLANVIKSAGVGAVRAGSPVEIIFGVVTNTSPLEVTIDQRFSLDVDFLIIPENLTEYKIPVNHTHSFSGGTTGPALTEVLVIRKGLEVDDVVILFRLQGGNQYLIFDRVV</sequence>
<name>A0ABU6D675_9BACL</name>
<dbReference type="InterPro" id="IPR022555">
    <property type="entry name" value="DUF2577"/>
</dbReference>
<dbReference type="RefSeq" id="WP_218033148.1">
    <property type="nucleotide sequence ID" value="NZ_JAROBY010000008.1"/>
</dbReference>
<dbReference type="Proteomes" id="UP001355653">
    <property type="component" value="Unassembled WGS sequence"/>
</dbReference>
<evidence type="ECO:0000313" key="2">
    <source>
        <dbReference type="Proteomes" id="UP001355653"/>
    </source>
</evidence>
<accession>A0ABU6D675</accession>
<comment type="caution">
    <text evidence="1">The sequence shown here is derived from an EMBL/GenBank/DDBJ whole genome shotgun (WGS) entry which is preliminary data.</text>
</comment>
<reference evidence="1 2" key="1">
    <citation type="submission" date="2023-03" db="EMBL/GenBank/DDBJ databases">
        <title>Bacillus Genome Sequencing.</title>
        <authorList>
            <person name="Dunlap C."/>
        </authorList>
    </citation>
    <scope>NUCLEOTIDE SEQUENCE [LARGE SCALE GENOMIC DNA]</scope>
    <source>
        <strain evidence="1 2">NRS-1351</strain>
    </source>
</reference>
<dbReference type="Pfam" id="PF10844">
    <property type="entry name" value="DUF2577"/>
    <property type="match status" value="1"/>
</dbReference>
<evidence type="ECO:0000313" key="1">
    <source>
        <dbReference type="EMBL" id="MEB4793226.1"/>
    </source>
</evidence>
<dbReference type="EMBL" id="JAROBY010000008">
    <property type="protein sequence ID" value="MEB4793226.1"/>
    <property type="molecule type" value="Genomic_DNA"/>
</dbReference>